<dbReference type="PROSITE" id="PS00498">
    <property type="entry name" value="TYROSINASE_2"/>
    <property type="match status" value="1"/>
</dbReference>
<evidence type="ECO:0000313" key="6">
    <source>
        <dbReference type="EMBL" id="RPA93438.1"/>
    </source>
</evidence>
<keyword evidence="3" id="KW-0732">Signal</keyword>
<evidence type="ECO:0000313" key="7">
    <source>
        <dbReference type="Proteomes" id="UP000276215"/>
    </source>
</evidence>
<evidence type="ECO:0000259" key="5">
    <source>
        <dbReference type="PROSITE" id="PS00498"/>
    </source>
</evidence>
<dbReference type="STRING" id="1336337.A0A3N4J8U4"/>
<name>A0A3N4J8U4_9PEZI</name>
<evidence type="ECO:0000256" key="1">
    <source>
        <dbReference type="ARBA" id="ARBA00022723"/>
    </source>
</evidence>
<feature type="chain" id="PRO_5017926328" evidence="3">
    <location>
        <begin position="21"/>
        <end position="324"/>
    </location>
</feature>
<reference evidence="6 7" key="1">
    <citation type="journal article" date="2018" name="Nat. Ecol. Evol.">
        <title>Pezizomycetes genomes reveal the molecular basis of ectomycorrhizal truffle lifestyle.</title>
        <authorList>
            <person name="Murat C."/>
            <person name="Payen T."/>
            <person name="Noel B."/>
            <person name="Kuo A."/>
            <person name="Morin E."/>
            <person name="Chen J."/>
            <person name="Kohler A."/>
            <person name="Krizsan K."/>
            <person name="Balestrini R."/>
            <person name="Da Silva C."/>
            <person name="Montanini B."/>
            <person name="Hainaut M."/>
            <person name="Levati E."/>
            <person name="Barry K.W."/>
            <person name="Belfiori B."/>
            <person name="Cichocki N."/>
            <person name="Clum A."/>
            <person name="Dockter R.B."/>
            <person name="Fauchery L."/>
            <person name="Guy J."/>
            <person name="Iotti M."/>
            <person name="Le Tacon F."/>
            <person name="Lindquist E.A."/>
            <person name="Lipzen A."/>
            <person name="Malagnac F."/>
            <person name="Mello A."/>
            <person name="Molinier V."/>
            <person name="Miyauchi S."/>
            <person name="Poulain J."/>
            <person name="Riccioni C."/>
            <person name="Rubini A."/>
            <person name="Sitrit Y."/>
            <person name="Splivallo R."/>
            <person name="Traeger S."/>
            <person name="Wang M."/>
            <person name="Zifcakova L."/>
            <person name="Wipf D."/>
            <person name="Zambonelli A."/>
            <person name="Paolocci F."/>
            <person name="Nowrousian M."/>
            <person name="Ottonello S."/>
            <person name="Baldrian P."/>
            <person name="Spatafora J.W."/>
            <person name="Henrissat B."/>
            <person name="Nagy L.G."/>
            <person name="Aury J.M."/>
            <person name="Wincker P."/>
            <person name="Grigoriev I.V."/>
            <person name="Bonfante P."/>
            <person name="Martin F.M."/>
        </authorList>
    </citation>
    <scope>NUCLEOTIDE SEQUENCE [LARGE SCALE GENOMIC DNA]</scope>
    <source>
        <strain evidence="6 7">120613-1</strain>
    </source>
</reference>
<dbReference type="PRINTS" id="PR00092">
    <property type="entry name" value="TYROSINASE"/>
</dbReference>
<proteinExistence type="predicted"/>
<dbReference type="GO" id="GO:0016491">
    <property type="term" value="F:oxidoreductase activity"/>
    <property type="evidence" value="ECO:0007669"/>
    <property type="project" value="InterPro"/>
</dbReference>
<feature type="domain" description="Tyrosinase copper-binding" evidence="5">
    <location>
        <begin position="246"/>
        <end position="257"/>
    </location>
</feature>
<dbReference type="Gene3D" id="1.10.1280.10">
    <property type="entry name" value="Di-copper center containing domain from catechol oxidase"/>
    <property type="match status" value="1"/>
</dbReference>
<feature type="signal peptide" evidence="3">
    <location>
        <begin position="1"/>
        <end position="20"/>
    </location>
</feature>
<dbReference type="PANTHER" id="PTHR11474">
    <property type="entry name" value="TYROSINASE FAMILY MEMBER"/>
    <property type="match status" value="1"/>
</dbReference>
<dbReference type="Pfam" id="PF00264">
    <property type="entry name" value="Tyrosinase"/>
    <property type="match status" value="1"/>
</dbReference>
<dbReference type="EMBL" id="ML120452">
    <property type="protein sequence ID" value="RPA93438.1"/>
    <property type="molecule type" value="Genomic_DNA"/>
</dbReference>
<dbReference type="Proteomes" id="UP000276215">
    <property type="component" value="Unassembled WGS sequence"/>
</dbReference>
<keyword evidence="2" id="KW-0186">Copper</keyword>
<sequence length="324" mass="35879">MYSRLVQGFLAVLLATTVAGAPTSHEGVQKGQSCSNPLKRKAWHTLTDHEKKAYIRAELCLMTKTGITGLPATQTRFDDLIAVHQTQAGNVHNDGWFLPFHRLHMHAHERLLRNECGYKGSQPYWDEAREAGNFSNSTVFKNDDTGFGGDGVLLDGDTNLLQKCICDGPFAGYTLHNGPGYSNTDHCINRAISNAVSMLSSQGQIDNCLAKPNLQEAWPCIEANPHKGGHGGVGGEMDNPISSPGDPLFYLHHTFLDRVWWQWQEKDLANRFYDIAGYTTGSEPEGGWVLATLDDELDMKGVIPNQRIRDVMDIRGGALCYEYV</sequence>
<dbReference type="OrthoDB" id="6132182at2759"/>
<gene>
    <name evidence="6" type="ORF">L873DRAFT_1705178</name>
</gene>
<dbReference type="InterPro" id="IPR002227">
    <property type="entry name" value="Tyrosinase_Cu-bd"/>
</dbReference>
<dbReference type="InterPro" id="IPR008922">
    <property type="entry name" value="Di-copper_centre_dom_sf"/>
</dbReference>
<evidence type="ECO:0000256" key="3">
    <source>
        <dbReference type="SAM" id="SignalP"/>
    </source>
</evidence>
<feature type="domain" description="Tyrosinase copper-binding" evidence="4">
    <location>
        <begin position="92"/>
        <end position="109"/>
    </location>
</feature>
<dbReference type="PROSITE" id="PS00497">
    <property type="entry name" value="TYROSINASE_1"/>
    <property type="match status" value="1"/>
</dbReference>
<accession>A0A3N4J8U4</accession>
<dbReference type="AlphaFoldDB" id="A0A3N4J8U4"/>
<dbReference type="PANTHER" id="PTHR11474:SF126">
    <property type="entry name" value="TYROSINASE-LIKE PROTEIN TYR-1-RELATED"/>
    <property type="match status" value="1"/>
</dbReference>
<organism evidence="6 7">
    <name type="scientific">Choiromyces venosus 120613-1</name>
    <dbReference type="NCBI Taxonomy" id="1336337"/>
    <lineage>
        <taxon>Eukaryota</taxon>
        <taxon>Fungi</taxon>
        <taxon>Dikarya</taxon>
        <taxon>Ascomycota</taxon>
        <taxon>Pezizomycotina</taxon>
        <taxon>Pezizomycetes</taxon>
        <taxon>Pezizales</taxon>
        <taxon>Tuberaceae</taxon>
        <taxon>Choiromyces</taxon>
    </lineage>
</organism>
<dbReference type="SUPFAM" id="SSF48056">
    <property type="entry name" value="Di-copper centre-containing domain"/>
    <property type="match status" value="1"/>
</dbReference>
<evidence type="ECO:0000259" key="4">
    <source>
        <dbReference type="PROSITE" id="PS00497"/>
    </source>
</evidence>
<keyword evidence="7" id="KW-1185">Reference proteome</keyword>
<dbReference type="GO" id="GO:0046872">
    <property type="term" value="F:metal ion binding"/>
    <property type="evidence" value="ECO:0007669"/>
    <property type="project" value="UniProtKB-KW"/>
</dbReference>
<keyword evidence="1" id="KW-0479">Metal-binding</keyword>
<dbReference type="InterPro" id="IPR050316">
    <property type="entry name" value="Tyrosinase/Hemocyanin"/>
</dbReference>
<evidence type="ECO:0000256" key="2">
    <source>
        <dbReference type="ARBA" id="ARBA00023008"/>
    </source>
</evidence>
<protein>
    <submittedName>
        <fullName evidence="6">Di-copper centre-containing protein</fullName>
    </submittedName>
</protein>